<dbReference type="PANTHER" id="PTHR23028">
    <property type="entry name" value="ACETYLTRANSFERASE"/>
    <property type="match status" value="1"/>
</dbReference>
<evidence type="ECO:0000313" key="4">
    <source>
        <dbReference type="EMBL" id="OXV11366.1"/>
    </source>
</evidence>
<sequence>MPNYDVVRPSSPTTHHIPLVELSRDNQDAPSTTTKTTTTTTTTTTSSSSSSSSPSSSSTTRSYSQECDGQRRDDLQYNVHGYALEYPDDSSFCEKVLTQFILTTLPSFLQPFLGGEPSKPAKLHDIAALDGLRGWACLLVFNFHFLFTYTWQVSIGWGFNGENFGLHQLPIFHLLISGHVMVAIFFIISGYVLSYRPLRMIRSRSWDQTLTVLASSTFRRALRLYIPSIVGTFLVFVGVRAGFYDYSHIVLNDGHTVTGTNEQHPPILKTFGAQFWDWYRTVVLLINPWDWNLYYNNYNPHLWTIPVEFRSSLVLFLTILGTSRMKPAMRMLVVSGLTVFCVRWGRWEMVLFLSGLLLAEVDQINGIWSHPVLGEKPNDPSFFARPNSRAFWITVLVVGLFIGSSPNVGMKFTPGYMWLARLTPETYPEPHRFPQTIGAILIVCSINNSKTIQKLFTNQVSQYLGNISYSFYVVHGPILHSVGYSIMPSIWAVTGKQTNYQFCLGLLMGWLVCFPVSLWAGDIFWRMVDIPSVKFARWLESKIVLKAGDPPLLPRS</sequence>
<feature type="transmembrane region" description="Helical" evidence="2">
    <location>
        <begin position="301"/>
        <end position="321"/>
    </location>
</feature>
<feature type="transmembrane region" description="Helical" evidence="2">
    <location>
        <begin position="171"/>
        <end position="194"/>
    </location>
</feature>
<feature type="transmembrane region" description="Helical" evidence="2">
    <location>
        <begin position="499"/>
        <end position="520"/>
    </location>
</feature>
<dbReference type="EMBL" id="NPHW01002489">
    <property type="protein sequence ID" value="OXV11366.1"/>
    <property type="molecule type" value="Genomic_DNA"/>
</dbReference>
<feature type="region of interest" description="Disordered" evidence="1">
    <location>
        <begin position="1"/>
        <end position="69"/>
    </location>
</feature>
<comment type="caution">
    <text evidence="4">The sequence shown here is derived from an EMBL/GenBank/DDBJ whole genome shotgun (WGS) entry which is preliminary data.</text>
</comment>
<dbReference type="AlphaFoldDB" id="A0A232M4Q6"/>
<feature type="transmembrane region" description="Helical" evidence="2">
    <location>
        <begin position="469"/>
        <end position="487"/>
    </location>
</feature>
<evidence type="ECO:0000256" key="1">
    <source>
        <dbReference type="SAM" id="MobiDB-lite"/>
    </source>
</evidence>
<protein>
    <recommendedName>
        <fullName evidence="3">Acyltransferase 3 domain-containing protein</fullName>
    </recommendedName>
</protein>
<feature type="compositionally biased region" description="Low complexity" evidence="1">
    <location>
        <begin position="31"/>
        <end position="64"/>
    </location>
</feature>
<organism evidence="4 5">
    <name type="scientific">Elaphomyces granulatus</name>
    <dbReference type="NCBI Taxonomy" id="519963"/>
    <lineage>
        <taxon>Eukaryota</taxon>
        <taxon>Fungi</taxon>
        <taxon>Dikarya</taxon>
        <taxon>Ascomycota</taxon>
        <taxon>Pezizomycotina</taxon>
        <taxon>Eurotiomycetes</taxon>
        <taxon>Eurotiomycetidae</taxon>
        <taxon>Eurotiales</taxon>
        <taxon>Elaphomycetaceae</taxon>
        <taxon>Elaphomyces</taxon>
    </lineage>
</organism>
<dbReference type="OrthoDB" id="5819582at2759"/>
<dbReference type="GO" id="GO:0016747">
    <property type="term" value="F:acyltransferase activity, transferring groups other than amino-acyl groups"/>
    <property type="evidence" value="ECO:0007669"/>
    <property type="project" value="InterPro"/>
</dbReference>
<keyword evidence="2" id="KW-1133">Transmembrane helix</keyword>
<dbReference type="Pfam" id="PF01757">
    <property type="entry name" value="Acyl_transf_3"/>
    <property type="match status" value="1"/>
</dbReference>
<evidence type="ECO:0000313" key="5">
    <source>
        <dbReference type="Proteomes" id="UP000243515"/>
    </source>
</evidence>
<keyword evidence="2" id="KW-0812">Transmembrane</keyword>
<keyword evidence="2" id="KW-0472">Membrane</keyword>
<dbReference type="Proteomes" id="UP000243515">
    <property type="component" value="Unassembled WGS sequence"/>
</dbReference>
<gene>
    <name evidence="4" type="ORF">Egran_00872</name>
</gene>
<evidence type="ECO:0000259" key="3">
    <source>
        <dbReference type="Pfam" id="PF01757"/>
    </source>
</evidence>
<feature type="domain" description="Acyltransferase 3" evidence="3">
    <location>
        <begin position="127"/>
        <end position="516"/>
    </location>
</feature>
<name>A0A232M4Q6_9EURO</name>
<dbReference type="InterPro" id="IPR050879">
    <property type="entry name" value="Acyltransferase_3"/>
</dbReference>
<reference evidence="4 5" key="1">
    <citation type="journal article" date="2015" name="Environ. Microbiol.">
        <title>Metagenome sequence of Elaphomyces granulatus from sporocarp tissue reveals Ascomycota ectomycorrhizal fingerprints of genome expansion and a Proteobacteria-rich microbiome.</title>
        <authorList>
            <person name="Quandt C.A."/>
            <person name="Kohler A."/>
            <person name="Hesse C.N."/>
            <person name="Sharpton T.J."/>
            <person name="Martin F."/>
            <person name="Spatafora J.W."/>
        </authorList>
    </citation>
    <scope>NUCLEOTIDE SEQUENCE [LARGE SCALE GENOMIC DNA]</scope>
    <source>
        <strain evidence="4 5">OSC145934</strain>
    </source>
</reference>
<dbReference type="PANTHER" id="PTHR23028:SF134">
    <property type="entry name" value="PUTATIVE (AFU_ORTHOLOGUE AFUA_4G08520)-RELATED"/>
    <property type="match status" value="1"/>
</dbReference>
<evidence type="ECO:0000256" key="2">
    <source>
        <dbReference type="SAM" id="Phobius"/>
    </source>
</evidence>
<feature type="transmembrane region" description="Helical" evidence="2">
    <location>
        <begin position="390"/>
        <end position="409"/>
    </location>
</feature>
<dbReference type="InterPro" id="IPR002656">
    <property type="entry name" value="Acyl_transf_3_dom"/>
</dbReference>
<feature type="transmembrane region" description="Helical" evidence="2">
    <location>
        <begin position="132"/>
        <end position="151"/>
    </location>
</feature>
<proteinExistence type="predicted"/>
<feature type="transmembrane region" description="Helical" evidence="2">
    <location>
        <begin position="224"/>
        <end position="243"/>
    </location>
</feature>
<keyword evidence="5" id="KW-1185">Reference proteome</keyword>
<accession>A0A232M4Q6</accession>